<dbReference type="PANTHER" id="PTHR24100">
    <property type="entry name" value="BUTYROPHILIN"/>
    <property type="match status" value="1"/>
</dbReference>
<keyword evidence="2" id="KW-0472">Membrane</keyword>
<evidence type="ECO:0000256" key="4">
    <source>
        <dbReference type="SAM" id="SignalP"/>
    </source>
</evidence>
<evidence type="ECO:0000259" key="5">
    <source>
        <dbReference type="PROSITE" id="PS50835"/>
    </source>
</evidence>
<dbReference type="AlphaFoldDB" id="A0A669D4K0"/>
<protein>
    <recommendedName>
        <fullName evidence="5">Ig-like domain-containing protein</fullName>
    </recommendedName>
</protein>
<feature type="domain" description="Ig-like" evidence="5">
    <location>
        <begin position="19"/>
        <end position="115"/>
    </location>
</feature>
<evidence type="ECO:0000256" key="3">
    <source>
        <dbReference type="ARBA" id="ARBA00023319"/>
    </source>
</evidence>
<dbReference type="Pfam" id="PF07686">
    <property type="entry name" value="V-set"/>
    <property type="match status" value="1"/>
</dbReference>
<dbReference type="InterPro" id="IPR013783">
    <property type="entry name" value="Ig-like_fold"/>
</dbReference>
<reference evidence="6" key="3">
    <citation type="submission" date="2025-09" db="UniProtKB">
        <authorList>
            <consortium name="Ensembl"/>
        </authorList>
    </citation>
    <scope>IDENTIFICATION</scope>
</reference>
<organism evidence="6 7">
    <name type="scientific">Oreochromis niloticus</name>
    <name type="common">Nile tilapia</name>
    <name type="synonym">Tilapia nilotica</name>
    <dbReference type="NCBI Taxonomy" id="8128"/>
    <lineage>
        <taxon>Eukaryota</taxon>
        <taxon>Metazoa</taxon>
        <taxon>Chordata</taxon>
        <taxon>Craniata</taxon>
        <taxon>Vertebrata</taxon>
        <taxon>Euteleostomi</taxon>
        <taxon>Actinopterygii</taxon>
        <taxon>Neopterygii</taxon>
        <taxon>Teleostei</taxon>
        <taxon>Neoteleostei</taxon>
        <taxon>Acanthomorphata</taxon>
        <taxon>Ovalentaria</taxon>
        <taxon>Cichlomorphae</taxon>
        <taxon>Cichliformes</taxon>
        <taxon>Cichlidae</taxon>
        <taxon>African cichlids</taxon>
        <taxon>Pseudocrenilabrinae</taxon>
        <taxon>Oreochromini</taxon>
        <taxon>Oreochromis</taxon>
    </lineage>
</organism>
<feature type="chain" id="PRO_5025521051" description="Ig-like domain-containing protein" evidence="4">
    <location>
        <begin position="23"/>
        <end position="163"/>
    </location>
</feature>
<reference evidence="6" key="2">
    <citation type="submission" date="2025-08" db="UniProtKB">
        <authorList>
            <consortium name="Ensembl"/>
        </authorList>
    </citation>
    <scope>IDENTIFICATION</scope>
</reference>
<evidence type="ECO:0000313" key="7">
    <source>
        <dbReference type="Proteomes" id="UP000005207"/>
    </source>
</evidence>
<dbReference type="GO" id="GO:0009897">
    <property type="term" value="C:external side of plasma membrane"/>
    <property type="evidence" value="ECO:0007669"/>
    <property type="project" value="TreeGrafter"/>
</dbReference>
<dbReference type="Proteomes" id="UP000005207">
    <property type="component" value="Linkage group LG3"/>
</dbReference>
<dbReference type="GO" id="GO:0005102">
    <property type="term" value="F:signaling receptor binding"/>
    <property type="evidence" value="ECO:0007669"/>
    <property type="project" value="TreeGrafter"/>
</dbReference>
<dbReference type="SMART" id="SM00409">
    <property type="entry name" value="IG"/>
    <property type="match status" value="1"/>
</dbReference>
<sequence length="163" mass="18694">MHVFHCFLWCFLSLFLEPGQNATLECRGSSDLMISVVQWRKPDLKPDSYVFFYRKPHSYENYQHESFKGRVDLREPSMKDGDASVILRNVSISDTGTYECEIITSNTRSGERDVKEFKHSINLTVTDAGEFLFSLACVCVSLITFCCGQSPTVTMHVTRDTWI</sequence>
<evidence type="ECO:0000313" key="6">
    <source>
        <dbReference type="Ensembl" id="ENSONIP00000055493.1"/>
    </source>
</evidence>
<dbReference type="SUPFAM" id="SSF48726">
    <property type="entry name" value="Immunoglobulin"/>
    <property type="match status" value="1"/>
</dbReference>
<dbReference type="Gene3D" id="2.60.40.10">
    <property type="entry name" value="Immunoglobulins"/>
    <property type="match status" value="1"/>
</dbReference>
<dbReference type="OMA" id="ECEITTR"/>
<dbReference type="GO" id="GO:0050852">
    <property type="term" value="P:T cell receptor signaling pathway"/>
    <property type="evidence" value="ECO:0007669"/>
    <property type="project" value="TreeGrafter"/>
</dbReference>
<dbReference type="SMART" id="SM00406">
    <property type="entry name" value="IGv"/>
    <property type="match status" value="1"/>
</dbReference>
<comment type="subcellular location">
    <subcellularLocation>
        <location evidence="1">Membrane</location>
    </subcellularLocation>
</comment>
<dbReference type="PROSITE" id="PS50835">
    <property type="entry name" value="IG_LIKE"/>
    <property type="match status" value="1"/>
</dbReference>
<dbReference type="GO" id="GO:0001817">
    <property type="term" value="P:regulation of cytokine production"/>
    <property type="evidence" value="ECO:0007669"/>
    <property type="project" value="TreeGrafter"/>
</dbReference>
<evidence type="ECO:0000256" key="2">
    <source>
        <dbReference type="ARBA" id="ARBA00023136"/>
    </source>
</evidence>
<keyword evidence="4" id="KW-0732">Signal</keyword>
<evidence type="ECO:0000256" key="1">
    <source>
        <dbReference type="ARBA" id="ARBA00004370"/>
    </source>
</evidence>
<dbReference type="InterPro" id="IPR013106">
    <property type="entry name" value="Ig_V-set"/>
</dbReference>
<dbReference type="InterPro" id="IPR007110">
    <property type="entry name" value="Ig-like_dom"/>
</dbReference>
<dbReference type="GeneTree" id="ENSGT01150000287060"/>
<proteinExistence type="predicted"/>
<accession>A0A669D4K0</accession>
<dbReference type="InterPro" id="IPR036179">
    <property type="entry name" value="Ig-like_dom_sf"/>
</dbReference>
<keyword evidence="7" id="KW-1185">Reference proteome</keyword>
<dbReference type="InterPro" id="IPR003599">
    <property type="entry name" value="Ig_sub"/>
</dbReference>
<name>A0A669D4K0_ORENI</name>
<dbReference type="Ensembl" id="ENSONIT00000044767.1">
    <property type="protein sequence ID" value="ENSONIP00000055493.1"/>
    <property type="gene ID" value="ENSONIG00000043192.1"/>
</dbReference>
<dbReference type="InterPro" id="IPR050504">
    <property type="entry name" value="IgSF_BTN/MOG"/>
</dbReference>
<keyword evidence="3" id="KW-0393">Immunoglobulin domain</keyword>
<feature type="signal peptide" evidence="4">
    <location>
        <begin position="1"/>
        <end position="22"/>
    </location>
</feature>
<dbReference type="InParanoid" id="A0A669D4K0"/>
<dbReference type="PANTHER" id="PTHR24100:SF151">
    <property type="entry name" value="ICOS LIGAND"/>
    <property type="match status" value="1"/>
</dbReference>
<reference evidence="7" key="1">
    <citation type="submission" date="2012-01" db="EMBL/GenBank/DDBJ databases">
        <title>The Genome Sequence of Oreochromis niloticus (Nile Tilapia).</title>
        <authorList>
            <consortium name="Broad Institute Genome Assembly Team"/>
            <consortium name="Broad Institute Sequencing Platform"/>
            <person name="Di Palma F."/>
            <person name="Johnson J."/>
            <person name="Lander E.S."/>
            <person name="Lindblad-Toh K."/>
        </authorList>
    </citation>
    <scope>NUCLEOTIDE SEQUENCE [LARGE SCALE GENOMIC DNA]</scope>
</reference>